<dbReference type="Pfam" id="PF07896">
    <property type="entry name" value="DUF1674"/>
    <property type="match status" value="1"/>
</dbReference>
<proteinExistence type="inferred from homology"/>
<evidence type="ECO:0000256" key="2">
    <source>
        <dbReference type="ARBA" id="ARBA00022170"/>
    </source>
</evidence>
<evidence type="ECO:0000313" key="4">
    <source>
        <dbReference type="EMBL" id="KKA29680.1"/>
    </source>
</evidence>
<dbReference type="Proteomes" id="UP000033483">
    <property type="component" value="Unassembled WGS sequence"/>
</dbReference>
<comment type="caution">
    <text evidence="4">The sequence shown here is derived from an EMBL/GenBank/DDBJ whole genome shotgun (WGS) entry which is preliminary data.</text>
</comment>
<dbReference type="AlphaFoldDB" id="A0A0F4ZHM0"/>
<reference evidence="4 5" key="1">
    <citation type="submission" date="2015-03" db="EMBL/GenBank/DDBJ databases">
        <authorList>
            <person name="Radwan O."/>
            <person name="Al-Naeli F.A."/>
            <person name="Rendon G.A."/>
            <person name="Fields C."/>
        </authorList>
    </citation>
    <scope>NUCLEOTIDE SEQUENCE [LARGE SCALE GENOMIC DNA]</scope>
    <source>
        <strain evidence="4">CR-DP1</strain>
    </source>
</reference>
<protein>
    <recommendedName>
        <fullName evidence="2">Succinate dehydrogenase assembly factor 4, mitochondrial</fullName>
    </recommendedName>
</protein>
<gene>
    <name evidence="4" type="ORF">TD95_001349</name>
</gene>
<sequence length="135" mass="14387">MSHLLRLLRPQTRLSSTLRPLPGPPRLPASEQAEFERLQRLAASALTNPNLAAALAEASGDASVAEGVDMTSVEASNAAKQQQENEDSGGIFRGAKPEFEGDTNPKTGEVGGPKNEPLRWGGNSDWSFNGRATDF</sequence>
<organism evidence="4 5">
    <name type="scientific">Thielaviopsis punctulata</name>
    <dbReference type="NCBI Taxonomy" id="72032"/>
    <lineage>
        <taxon>Eukaryota</taxon>
        <taxon>Fungi</taxon>
        <taxon>Dikarya</taxon>
        <taxon>Ascomycota</taxon>
        <taxon>Pezizomycotina</taxon>
        <taxon>Sordariomycetes</taxon>
        <taxon>Hypocreomycetidae</taxon>
        <taxon>Microascales</taxon>
        <taxon>Ceratocystidaceae</taxon>
        <taxon>Thielaviopsis</taxon>
    </lineage>
</organism>
<accession>A0A0F4ZHM0</accession>
<dbReference type="PANTHER" id="PTHR28524">
    <property type="entry name" value="SUCCINATE DEHYDROGENASE ASSEMBLY FACTOR 4, MITOCHONDRIAL"/>
    <property type="match status" value="1"/>
</dbReference>
<dbReference type="OrthoDB" id="201362at2759"/>
<evidence type="ECO:0000313" key="5">
    <source>
        <dbReference type="Proteomes" id="UP000033483"/>
    </source>
</evidence>
<evidence type="ECO:0000256" key="1">
    <source>
        <dbReference type="ARBA" id="ARBA00005701"/>
    </source>
</evidence>
<dbReference type="GO" id="GO:0034553">
    <property type="term" value="P:mitochondrial respiratory chain complex II assembly"/>
    <property type="evidence" value="ECO:0007669"/>
    <property type="project" value="TreeGrafter"/>
</dbReference>
<dbReference type="InterPro" id="IPR012875">
    <property type="entry name" value="SDHF4"/>
</dbReference>
<keyword evidence="5" id="KW-1185">Reference proteome</keyword>
<dbReference type="GO" id="GO:0005739">
    <property type="term" value="C:mitochondrion"/>
    <property type="evidence" value="ECO:0007669"/>
    <property type="project" value="TreeGrafter"/>
</dbReference>
<feature type="compositionally biased region" description="Polar residues" evidence="3">
    <location>
        <begin position="73"/>
        <end position="82"/>
    </location>
</feature>
<evidence type="ECO:0000256" key="3">
    <source>
        <dbReference type="SAM" id="MobiDB-lite"/>
    </source>
</evidence>
<name>A0A0F4ZHM0_9PEZI</name>
<dbReference type="EMBL" id="LAEV01000758">
    <property type="protein sequence ID" value="KKA29680.1"/>
    <property type="molecule type" value="Genomic_DNA"/>
</dbReference>
<dbReference type="PANTHER" id="PTHR28524:SF3">
    <property type="entry name" value="SUCCINATE DEHYDROGENASE ASSEMBLY FACTOR 4, MITOCHONDRIAL"/>
    <property type="match status" value="1"/>
</dbReference>
<comment type="similarity">
    <text evidence="1">Belongs to the SDHAF4 family.</text>
</comment>
<feature type="region of interest" description="Disordered" evidence="3">
    <location>
        <begin position="73"/>
        <end position="135"/>
    </location>
</feature>